<protein>
    <submittedName>
        <fullName evidence="1">DUF1534 domain-containing protein</fullName>
    </submittedName>
</protein>
<evidence type="ECO:0000313" key="1">
    <source>
        <dbReference type="EMBL" id="NAO78639.1"/>
    </source>
</evidence>
<accession>A0A6B2B0A1</accession>
<dbReference type="AlphaFoldDB" id="A0A6B2B0A1"/>
<organism evidence="1">
    <name type="scientific">Pseudomonas syringae</name>
    <dbReference type="NCBI Taxonomy" id="317"/>
    <lineage>
        <taxon>Bacteria</taxon>
        <taxon>Pseudomonadati</taxon>
        <taxon>Pseudomonadota</taxon>
        <taxon>Gammaproteobacteria</taxon>
        <taxon>Pseudomonadales</taxon>
        <taxon>Pseudomonadaceae</taxon>
        <taxon>Pseudomonas</taxon>
    </lineage>
</organism>
<comment type="caution">
    <text evidence="1">The sequence shown here is derived from an EMBL/GenBank/DDBJ whole genome shotgun (WGS) entry which is preliminary data.</text>
</comment>
<sequence length="86" mass="9560">MCPSWRGSKHARSQDIPTRSPGATVFSRTSSFLTLERENALRDALRHGCAPRRLINSGRGAWTRWRPSINAPRRCGTVPVSARSSV</sequence>
<name>A0A6B2B0A1_PSESX</name>
<dbReference type="EMBL" id="VLIF01000021">
    <property type="protein sequence ID" value="NAO78639.1"/>
    <property type="molecule type" value="Genomic_DNA"/>
</dbReference>
<proteinExistence type="predicted"/>
<gene>
    <name evidence="1" type="ORF">PspP123CL_22420</name>
</gene>
<dbReference type="AntiFam" id="ANF00261">
    <property type="entry name" value="Protein of unknown function (DUF1534)"/>
</dbReference>
<reference evidence="1" key="1">
    <citation type="journal article" date="2020" name="Phytopathology">
        <title>Zucchini vein clearing disease is caused by several lineages within Pseudomonas syringae species complex.</title>
        <authorList>
            <person name="Lacault C."/>
            <person name="Briand M."/>
            <person name="Jacques M.A."/>
            <person name="Darrasse A."/>
        </authorList>
    </citation>
    <scope>NUCLEOTIDE SEQUENCE</scope>
    <source>
        <strain evidence="1">P123</strain>
    </source>
</reference>